<evidence type="ECO:0008006" key="3">
    <source>
        <dbReference type="Google" id="ProtNLM"/>
    </source>
</evidence>
<dbReference type="eggNOG" id="ENOG5032H9I">
    <property type="taxonomic scope" value="Bacteria"/>
</dbReference>
<dbReference type="AlphaFoldDB" id="A0A023BQZ8"/>
<dbReference type="OrthoDB" id="1158501at2"/>
<dbReference type="PROSITE" id="PS51257">
    <property type="entry name" value="PROKAR_LIPOPROTEIN"/>
    <property type="match status" value="1"/>
</dbReference>
<evidence type="ECO:0000313" key="2">
    <source>
        <dbReference type="Proteomes" id="UP000023541"/>
    </source>
</evidence>
<reference evidence="1 2" key="1">
    <citation type="submission" date="2014-04" db="EMBL/GenBank/DDBJ databases">
        <title>Aquimarina sp. 22II-S11-z7 Genome Sequencing.</title>
        <authorList>
            <person name="Lai Q."/>
        </authorList>
    </citation>
    <scope>NUCLEOTIDE SEQUENCE [LARGE SCALE GENOMIC DNA]</scope>
    <source>
        <strain evidence="1 2">22II-S11-z7</strain>
    </source>
</reference>
<proteinExistence type="predicted"/>
<name>A0A023BQZ8_9FLAO</name>
<organism evidence="1 2">
    <name type="scientific">Aquimarina atlantica</name>
    <dbReference type="NCBI Taxonomy" id="1317122"/>
    <lineage>
        <taxon>Bacteria</taxon>
        <taxon>Pseudomonadati</taxon>
        <taxon>Bacteroidota</taxon>
        <taxon>Flavobacteriia</taxon>
        <taxon>Flavobacteriales</taxon>
        <taxon>Flavobacteriaceae</taxon>
        <taxon>Aquimarina</taxon>
    </lineage>
</organism>
<evidence type="ECO:0000313" key="1">
    <source>
        <dbReference type="EMBL" id="EZH72103.1"/>
    </source>
</evidence>
<sequence>MYIRHVQILFYVLLTLSGCSNLTSKPSEESEQKENVEKEIEGVEKIKDTLNIRETPSIEGRYDLVDGYAFFRDTVHNHPVYKAILLVERISDQDFGFIIVRKVHGLSPVGEYGILSYHKDRFYMKNIDYTNKRIYYTNGMDIKIKDSLLHTIRYVSNATEYDIWKKSDPKSNVYVSLRKTLQREKEEYANFYNKISNDPELTGREEFIYYESGKRYIKNDSIFQKKWKHYTTNNSYGLKNR</sequence>
<comment type="caution">
    <text evidence="1">The sequence shown here is derived from an EMBL/GenBank/DDBJ whole genome shotgun (WGS) entry which is preliminary data.</text>
</comment>
<accession>A0A023BQZ8</accession>
<dbReference type="Proteomes" id="UP000023541">
    <property type="component" value="Unassembled WGS sequence"/>
</dbReference>
<dbReference type="EMBL" id="AQRA01000009">
    <property type="protein sequence ID" value="EZH72103.1"/>
    <property type="molecule type" value="Genomic_DNA"/>
</dbReference>
<protein>
    <recommendedName>
        <fullName evidence="3">Lipoprotein</fullName>
    </recommendedName>
</protein>
<gene>
    <name evidence="1" type="ORF">ATO12_24510</name>
</gene>
<keyword evidence="2" id="KW-1185">Reference proteome</keyword>
<dbReference type="RefSeq" id="WP_034245549.1">
    <property type="nucleotide sequence ID" value="NZ_AQRA01000009.1"/>
</dbReference>